<dbReference type="InterPro" id="IPR016174">
    <property type="entry name" value="Di-haem_cyt_TM"/>
</dbReference>
<evidence type="ECO:0000256" key="12">
    <source>
        <dbReference type="ARBA" id="ARBA00023136"/>
    </source>
</evidence>
<evidence type="ECO:0000256" key="4">
    <source>
        <dbReference type="ARBA" id="ARBA00022448"/>
    </source>
</evidence>
<keyword evidence="11" id="KW-0408">Iron</keyword>
<comment type="caution">
    <text evidence="15">The sequence shown here is derived from an EMBL/GenBank/DDBJ whole genome shotgun (WGS) entry which is preliminary data.</text>
</comment>
<dbReference type="GO" id="GO:0022904">
    <property type="term" value="P:respiratory electron transport chain"/>
    <property type="evidence" value="ECO:0007669"/>
    <property type="project" value="InterPro"/>
</dbReference>
<keyword evidence="6" id="KW-0349">Heme</keyword>
<keyword evidence="12 13" id="KW-0472">Membrane</keyword>
<keyword evidence="5" id="KW-1003">Cell membrane</keyword>
<dbReference type="GO" id="GO:0046872">
    <property type="term" value="F:metal ion binding"/>
    <property type="evidence" value="ECO:0007669"/>
    <property type="project" value="UniProtKB-KW"/>
</dbReference>
<dbReference type="Gene3D" id="1.20.950.20">
    <property type="entry name" value="Transmembrane di-heme cytochromes, Chain C"/>
    <property type="match status" value="1"/>
</dbReference>
<evidence type="ECO:0000256" key="13">
    <source>
        <dbReference type="SAM" id="Phobius"/>
    </source>
</evidence>
<keyword evidence="16" id="KW-1185">Reference proteome</keyword>
<dbReference type="InterPro" id="IPR006471">
    <property type="entry name" value="Formate_DH_gsu"/>
</dbReference>
<evidence type="ECO:0000256" key="11">
    <source>
        <dbReference type="ARBA" id="ARBA00023004"/>
    </source>
</evidence>
<keyword evidence="7 13" id="KW-0812">Transmembrane</keyword>
<feature type="transmembrane region" description="Helical" evidence="13">
    <location>
        <begin position="113"/>
        <end position="136"/>
    </location>
</feature>
<dbReference type="InterPro" id="IPR051817">
    <property type="entry name" value="FDH_cytochrome_b556_subunit"/>
</dbReference>
<proteinExistence type="inferred from homology"/>
<dbReference type="RefSeq" id="WP_188394956.1">
    <property type="nucleotide sequence ID" value="NZ_BMCG01000002.1"/>
</dbReference>
<dbReference type="GO" id="GO:0005886">
    <property type="term" value="C:plasma membrane"/>
    <property type="evidence" value="ECO:0007669"/>
    <property type="project" value="UniProtKB-SubCell"/>
</dbReference>
<protein>
    <submittedName>
        <fullName evidence="15">Nitrate-inducible formate dehydrogenase subunit gamma</fullName>
    </submittedName>
</protein>
<evidence type="ECO:0000256" key="6">
    <source>
        <dbReference type="ARBA" id="ARBA00022617"/>
    </source>
</evidence>
<keyword evidence="4" id="KW-0813">Transport</keyword>
<evidence type="ECO:0000256" key="8">
    <source>
        <dbReference type="ARBA" id="ARBA00022723"/>
    </source>
</evidence>
<reference evidence="15" key="1">
    <citation type="journal article" date="2014" name="Int. J. Syst. Evol. Microbiol.">
        <title>Complete genome sequence of Corynebacterium casei LMG S-19264T (=DSM 44701T), isolated from a smear-ripened cheese.</title>
        <authorList>
            <consortium name="US DOE Joint Genome Institute (JGI-PGF)"/>
            <person name="Walter F."/>
            <person name="Albersmeier A."/>
            <person name="Kalinowski J."/>
            <person name="Ruckert C."/>
        </authorList>
    </citation>
    <scope>NUCLEOTIDE SEQUENCE</scope>
    <source>
        <strain evidence="15">CCM 7086</strain>
    </source>
</reference>
<dbReference type="GO" id="GO:0036397">
    <property type="term" value="F:formate dehydrogenase (quinone) activity"/>
    <property type="evidence" value="ECO:0007669"/>
    <property type="project" value="TreeGrafter"/>
</dbReference>
<sequence length="206" mass="23650">MAKLIQRYGDRTRLNHWFVAILFICAGLTGLAVFHPSMYFLSNLFGGGQWTRILHPFFGLLMVIGFVFLFFQVVRDNFWTREDTQWVKHSPDLLKGDEEAMPPVGKYNAGQKIVFWIFGISLLLLLVTGFMFWRPWFAELFPIPVRRIAVLVHAISATVLIISVIIHIYAAIWVKGSVGAMTRGTVSEGWARKHHPLWYRKITGGK</sequence>
<dbReference type="SUPFAM" id="SSF81342">
    <property type="entry name" value="Transmembrane di-heme cytochromes"/>
    <property type="match status" value="1"/>
</dbReference>
<gene>
    <name evidence="15" type="primary">fdnI</name>
    <name evidence="15" type="ORF">GCM10007205_08480</name>
</gene>
<organism evidence="15 16">
    <name type="scientific">Oxalicibacterium flavum</name>
    <dbReference type="NCBI Taxonomy" id="179467"/>
    <lineage>
        <taxon>Bacteria</taxon>
        <taxon>Pseudomonadati</taxon>
        <taxon>Pseudomonadota</taxon>
        <taxon>Betaproteobacteria</taxon>
        <taxon>Burkholderiales</taxon>
        <taxon>Oxalobacteraceae</taxon>
        <taxon>Oxalicibacterium</taxon>
    </lineage>
</organism>
<dbReference type="FunFam" id="1.20.950.20:FF:000002">
    <property type="entry name" value="Formate dehydrogenase cytochrome b556 subunit"/>
    <property type="match status" value="1"/>
</dbReference>
<dbReference type="EMBL" id="BMCG01000002">
    <property type="protein sequence ID" value="GGC01552.1"/>
    <property type="molecule type" value="Genomic_DNA"/>
</dbReference>
<evidence type="ECO:0000256" key="5">
    <source>
        <dbReference type="ARBA" id="ARBA00022475"/>
    </source>
</evidence>
<evidence type="ECO:0000256" key="9">
    <source>
        <dbReference type="ARBA" id="ARBA00022982"/>
    </source>
</evidence>
<comment type="subcellular location">
    <subcellularLocation>
        <location evidence="2">Cell membrane</location>
        <topology evidence="2">Multi-pass membrane protein</topology>
    </subcellularLocation>
</comment>
<dbReference type="NCBIfam" id="TIGR01583">
    <property type="entry name" value="formate-DH-gamm"/>
    <property type="match status" value="1"/>
</dbReference>
<dbReference type="GO" id="GO:0009061">
    <property type="term" value="P:anaerobic respiration"/>
    <property type="evidence" value="ECO:0007669"/>
    <property type="project" value="TreeGrafter"/>
</dbReference>
<feature type="transmembrane region" description="Helical" evidence="13">
    <location>
        <begin position="53"/>
        <end position="71"/>
    </location>
</feature>
<reference evidence="15" key="2">
    <citation type="submission" date="2020-09" db="EMBL/GenBank/DDBJ databases">
        <authorList>
            <person name="Sun Q."/>
            <person name="Sedlacek I."/>
        </authorList>
    </citation>
    <scope>NUCLEOTIDE SEQUENCE</scope>
    <source>
        <strain evidence="15">CCM 7086</strain>
    </source>
</reference>
<dbReference type="PANTHER" id="PTHR30074:SF5">
    <property type="entry name" value="FORMATE DEHYDROGENASE, NITRATE-INDUCIBLE, CYTOCHROME B556(FDN) SUBUNIT"/>
    <property type="match status" value="1"/>
</dbReference>
<comment type="similarity">
    <text evidence="3">Belongs to the formate dehydrogenase gamma subunit family.</text>
</comment>
<keyword evidence="10 13" id="KW-1133">Transmembrane helix</keyword>
<evidence type="ECO:0000256" key="7">
    <source>
        <dbReference type="ARBA" id="ARBA00022692"/>
    </source>
</evidence>
<dbReference type="GO" id="GO:0009326">
    <property type="term" value="C:formate dehydrogenase complex"/>
    <property type="evidence" value="ECO:0007669"/>
    <property type="project" value="InterPro"/>
</dbReference>
<dbReference type="GO" id="GO:0008863">
    <property type="term" value="F:formate dehydrogenase (NAD+) activity"/>
    <property type="evidence" value="ECO:0007669"/>
    <property type="project" value="InterPro"/>
</dbReference>
<dbReference type="Proteomes" id="UP000620266">
    <property type="component" value="Unassembled WGS sequence"/>
</dbReference>
<keyword evidence="8" id="KW-0479">Metal-binding</keyword>
<evidence type="ECO:0000313" key="15">
    <source>
        <dbReference type="EMBL" id="GGC01552.1"/>
    </source>
</evidence>
<dbReference type="Pfam" id="PF01292">
    <property type="entry name" value="Ni_hydr_CYTB"/>
    <property type="match status" value="1"/>
</dbReference>
<feature type="transmembrane region" description="Helical" evidence="13">
    <location>
        <begin position="17"/>
        <end position="41"/>
    </location>
</feature>
<evidence type="ECO:0000256" key="2">
    <source>
        <dbReference type="ARBA" id="ARBA00004651"/>
    </source>
</evidence>
<accession>A0A8J2UK32</accession>
<evidence type="ECO:0000256" key="3">
    <source>
        <dbReference type="ARBA" id="ARBA00010747"/>
    </source>
</evidence>
<dbReference type="GO" id="GO:0009055">
    <property type="term" value="F:electron transfer activity"/>
    <property type="evidence" value="ECO:0007669"/>
    <property type="project" value="InterPro"/>
</dbReference>
<dbReference type="AlphaFoldDB" id="A0A8J2UK32"/>
<feature type="domain" description="Cytochrome b561 bacterial/Ni-hydrogenase" evidence="14">
    <location>
        <begin position="7"/>
        <end position="176"/>
    </location>
</feature>
<evidence type="ECO:0000256" key="1">
    <source>
        <dbReference type="ARBA" id="ARBA00001971"/>
    </source>
</evidence>
<evidence type="ECO:0000313" key="16">
    <source>
        <dbReference type="Proteomes" id="UP000620266"/>
    </source>
</evidence>
<name>A0A8J2UK32_9BURK</name>
<keyword evidence="9" id="KW-0249">Electron transport</keyword>
<dbReference type="InterPro" id="IPR011577">
    <property type="entry name" value="Cyt_b561_bac/Ni-Hgenase"/>
</dbReference>
<evidence type="ECO:0000256" key="10">
    <source>
        <dbReference type="ARBA" id="ARBA00022989"/>
    </source>
</evidence>
<feature type="transmembrane region" description="Helical" evidence="13">
    <location>
        <begin position="148"/>
        <end position="174"/>
    </location>
</feature>
<dbReference type="GO" id="GO:0015944">
    <property type="term" value="P:formate oxidation"/>
    <property type="evidence" value="ECO:0007669"/>
    <property type="project" value="UniProtKB-ARBA"/>
</dbReference>
<evidence type="ECO:0000259" key="14">
    <source>
        <dbReference type="Pfam" id="PF01292"/>
    </source>
</evidence>
<comment type="cofactor">
    <cofactor evidence="1">
        <name>heme</name>
        <dbReference type="ChEBI" id="CHEBI:30413"/>
    </cofactor>
</comment>
<dbReference type="PANTHER" id="PTHR30074">
    <property type="entry name" value="FORMATE DEHYDROGENASE, NITRATE-INDUCIBLE, CYTOCHROME B556 FDN SUBUNIT"/>
    <property type="match status" value="1"/>
</dbReference>